<evidence type="ECO:0000313" key="3">
    <source>
        <dbReference type="Proteomes" id="UP001155182"/>
    </source>
</evidence>
<organism evidence="2 3">
    <name type="scientific">Solitalea agri</name>
    <dbReference type="NCBI Taxonomy" id="2953739"/>
    <lineage>
        <taxon>Bacteria</taxon>
        <taxon>Pseudomonadati</taxon>
        <taxon>Bacteroidota</taxon>
        <taxon>Sphingobacteriia</taxon>
        <taxon>Sphingobacteriales</taxon>
        <taxon>Sphingobacteriaceae</taxon>
        <taxon>Solitalea</taxon>
    </lineage>
</organism>
<feature type="chain" id="PRO_5040973174" description="Outer membrane protein beta-barrel domain-containing protein" evidence="1">
    <location>
        <begin position="23"/>
        <end position="228"/>
    </location>
</feature>
<protein>
    <recommendedName>
        <fullName evidence="4">Outer membrane protein beta-barrel domain-containing protein</fullName>
    </recommendedName>
</protein>
<evidence type="ECO:0000313" key="2">
    <source>
        <dbReference type="EMBL" id="MCO4292331.1"/>
    </source>
</evidence>
<keyword evidence="1" id="KW-0732">Signal</keyword>
<dbReference type="Proteomes" id="UP001155182">
    <property type="component" value="Unassembled WGS sequence"/>
</dbReference>
<dbReference type="AlphaFoldDB" id="A0A9X2JEF3"/>
<gene>
    <name evidence="2" type="ORF">NF867_05580</name>
</gene>
<keyword evidence="3" id="KW-1185">Reference proteome</keyword>
<accession>A0A9X2JEF3</accession>
<dbReference type="EMBL" id="JAMWYS010000024">
    <property type="protein sequence ID" value="MCO4292331.1"/>
    <property type="molecule type" value="Genomic_DNA"/>
</dbReference>
<evidence type="ECO:0008006" key="4">
    <source>
        <dbReference type="Google" id="ProtNLM"/>
    </source>
</evidence>
<evidence type="ECO:0000256" key="1">
    <source>
        <dbReference type="SAM" id="SignalP"/>
    </source>
</evidence>
<comment type="caution">
    <text evidence="2">The sequence shown here is derived from an EMBL/GenBank/DDBJ whole genome shotgun (WGS) entry which is preliminary data.</text>
</comment>
<reference evidence="2" key="1">
    <citation type="submission" date="2022-06" db="EMBL/GenBank/DDBJ databases">
        <title>Solitalea sp. MAHUQ-68 isolated from rhizospheric soil.</title>
        <authorList>
            <person name="Huq M.A."/>
        </authorList>
    </citation>
    <scope>NUCLEOTIDE SEQUENCE</scope>
    <source>
        <strain evidence="2">MAHUQ-68</strain>
    </source>
</reference>
<dbReference type="RefSeq" id="WP_252586658.1">
    <property type="nucleotide sequence ID" value="NZ_JAMWYS010000024.1"/>
</dbReference>
<proteinExistence type="predicted"/>
<feature type="signal peptide" evidence="1">
    <location>
        <begin position="1"/>
        <end position="22"/>
    </location>
</feature>
<name>A0A9X2JEF3_9SPHI</name>
<sequence length="228" mass="25687">MFNTKPTIALLLLLSISFLTKAQEISPYKFSLGIKALSYTQRMPVPNSDYDNNDYVLNYPSALIFKVRSNLFLWRSTIEYNRFKDDNSNPECSTCPKTTGKYETFKVGGGFEKEFYYSNVRPVLGLDLFYYRSDYNGNLSVGSSEETLQTNTRNGAGFSPFVGIKIFPVDFIAITATTSFDGILYHEGIKSEMLSTGVKTTTPGKYHYDTMFNPVAGLSITYNFGTQD</sequence>